<evidence type="ECO:0000313" key="2">
    <source>
        <dbReference type="EMBL" id="BAN03705.1"/>
    </source>
</evidence>
<evidence type="ECO:0000313" key="3">
    <source>
        <dbReference type="Proteomes" id="UP000011863"/>
    </source>
</evidence>
<dbReference type="KEGG" id="aym:YM304_33910"/>
<evidence type="ECO:0000256" key="1">
    <source>
        <dbReference type="SAM" id="MobiDB-lite"/>
    </source>
</evidence>
<keyword evidence="3" id="KW-1185">Reference proteome</keyword>
<feature type="compositionally biased region" description="Low complexity" evidence="1">
    <location>
        <begin position="69"/>
        <end position="82"/>
    </location>
</feature>
<accession>A0A6C7EF98</accession>
<dbReference type="EMBL" id="AP012057">
    <property type="protein sequence ID" value="BAN03705.1"/>
    <property type="molecule type" value="Genomic_DNA"/>
</dbReference>
<dbReference type="AlphaFoldDB" id="A0A6C7EF98"/>
<protein>
    <submittedName>
        <fullName evidence="2">Uncharacterized protein</fullName>
    </submittedName>
</protein>
<dbReference type="Proteomes" id="UP000011863">
    <property type="component" value="Chromosome"/>
</dbReference>
<organism evidence="2 3">
    <name type="scientific">Ilumatobacter coccineus (strain NBRC 103263 / KCTC 29153 / YM16-304)</name>
    <dbReference type="NCBI Taxonomy" id="1313172"/>
    <lineage>
        <taxon>Bacteria</taxon>
        <taxon>Bacillati</taxon>
        <taxon>Actinomycetota</taxon>
        <taxon>Acidimicrobiia</taxon>
        <taxon>Acidimicrobiales</taxon>
        <taxon>Ilumatobacteraceae</taxon>
        <taxon>Ilumatobacter</taxon>
    </lineage>
</organism>
<proteinExistence type="predicted"/>
<name>A0A6C7EF98_ILUCY</name>
<feature type="compositionally biased region" description="Polar residues" evidence="1">
    <location>
        <begin position="41"/>
        <end position="55"/>
    </location>
</feature>
<sequence>MIPIPDGNNQVAEPGSARSTVRNHRARDEPLKCVAAGAGSASDQAWLSGDQQSANHRARGEPLKSMTMSRRSASRPAPGAPATKPGSAAINGPQPQGLQ</sequence>
<gene>
    <name evidence="2" type="ORF">YM304_33910</name>
</gene>
<reference evidence="2 3" key="1">
    <citation type="journal article" date="2013" name="Int. J. Syst. Evol. Microbiol.">
        <title>Ilumatobacter nonamiense sp. nov. and Ilumatobacter coccineum sp. nov., isolated from seashore sand.</title>
        <authorList>
            <person name="Matsumoto A."/>
            <person name="Kasai H."/>
            <person name="Matsuo Y."/>
            <person name="Shizuri Y."/>
            <person name="Ichikawa N."/>
            <person name="Fujita N."/>
            <person name="Omura S."/>
            <person name="Takahashi Y."/>
        </authorList>
    </citation>
    <scope>NUCLEOTIDE SEQUENCE [LARGE SCALE GENOMIC DNA]</scope>
    <source>
        <strain evidence="3">NBRC 103263 / KCTC 29153 / YM16-304</strain>
    </source>
</reference>
<feature type="region of interest" description="Disordered" evidence="1">
    <location>
        <begin position="1"/>
        <end position="99"/>
    </location>
</feature>